<reference evidence="3" key="1">
    <citation type="submission" date="2021-10" db="EMBL/GenBank/DDBJ databases">
        <title>Novel species in genus Arthrobacter.</title>
        <authorList>
            <person name="Liu Y."/>
        </authorList>
    </citation>
    <scope>NUCLEOTIDE SEQUENCE</scope>
    <source>
        <strain evidence="5">zg-Y462</strain>
        <strain evidence="3">Zg-Y462</strain>
    </source>
</reference>
<dbReference type="Proteomes" id="UP001155145">
    <property type="component" value="Unassembled WGS sequence"/>
</dbReference>
<feature type="region of interest" description="Disordered" evidence="1">
    <location>
        <begin position="74"/>
        <end position="95"/>
    </location>
</feature>
<evidence type="ECO:0000256" key="2">
    <source>
        <dbReference type="SAM" id="Phobius"/>
    </source>
</evidence>
<evidence type="ECO:0000313" key="4">
    <source>
        <dbReference type="EMBL" id="UON92274.1"/>
    </source>
</evidence>
<evidence type="ECO:0008006" key="7">
    <source>
        <dbReference type="Google" id="ProtNLM"/>
    </source>
</evidence>
<evidence type="ECO:0000313" key="5">
    <source>
        <dbReference type="Proteomes" id="UP000829758"/>
    </source>
</evidence>
<keyword evidence="2" id="KW-1133">Transmembrane helix</keyword>
<evidence type="ECO:0000313" key="3">
    <source>
        <dbReference type="EMBL" id="MCC3274200.1"/>
    </source>
</evidence>
<sequence>MNNAENPVIPTGWEFLVTGISAALIILLVVAVVRLARSQAVTAAERLGLLLFCLVVPLLGPVLTLALLRRRDQRVVSSADKSSAARPSAARRARR</sequence>
<dbReference type="EMBL" id="CP094984">
    <property type="protein sequence ID" value="UON92274.1"/>
    <property type="molecule type" value="Genomic_DNA"/>
</dbReference>
<feature type="compositionally biased region" description="Low complexity" evidence="1">
    <location>
        <begin position="77"/>
        <end position="88"/>
    </location>
</feature>
<dbReference type="AlphaFoldDB" id="A0A9X1MBC7"/>
<protein>
    <recommendedName>
        <fullName evidence="7">Cardiolipin synthase N-terminal domain-containing protein</fullName>
    </recommendedName>
</protein>
<keyword evidence="5" id="KW-1185">Reference proteome</keyword>
<dbReference type="RefSeq" id="WP_227929707.1">
    <property type="nucleotide sequence ID" value="NZ_CP094984.1"/>
</dbReference>
<accession>A0A9X1MBC7</accession>
<organism evidence="3 6">
    <name type="scientific">Arthrobacter zhangbolii</name>
    <dbReference type="NCBI Taxonomy" id="2886936"/>
    <lineage>
        <taxon>Bacteria</taxon>
        <taxon>Bacillati</taxon>
        <taxon>Actinomycetota</taxon>
        <taxon>Actinomycetes</taxon>
        <taxon>Micrococcales</taxon>
        <taxon>Micrococcaceae</taxon>
        <taxon>Arthrobacter</taxon>
    </lineage>
</organism>
<dbReference type="EMBL" id="JAJFZT010000013">
    <property type="protein sequence ID" value="MCC3274200.1"/>
    <property type="molecule type" value="Genomic_DNA"/>
</dbReference>
<evidence type="ECO:0000256" key="1">
    <source>
        <dbReference type="SAM" id="MobiDB-lite"/>
    </source>
</evidence>
<feature type="transmembrane region" description="Helical" evidence="2">
    <location>
        <begin position="47"/>
        <end position="68"/>
    </location>
</feature>
<proteinExistence type="predicted"/>
<evidence type="ECO:0000313" key="6">
    <source>
        <dbReference type="Proteomes" id="UP001155145"/>
    </source>
</evidence>
<feature type="transmembrane region" description="Helical" evidence="2">
    <location>
        <begin position="15"/>
        <end position="35"/>
    </location>
</feature>
<gene>
    <name evidence="3" type="ORF">LJ755_15865</name>
    <name evidence="4" type="ORF">MUK71_01025</name>
</gene>
<dbReference type="Proteomes" id="UP000829758">
    <property type="component" value="Chromosome"/>
</dbReference>
<keyword evidence="2" id="KW-0472">Membrane</keyword>
<keyword evidence="2" id="KW-0812">Transmembrane</keyword>
<name>A0A9X1MBC7_9MICC</name>